<organism evidence="1 2">
    <name type="scientific">Aliikangiella coralliicola</name>
    <dbReference type="NCBI Taxonomy" id="2592383"/>
    <lineage>
        <taxon>Bacteria</taxon>
        <taxon>Pseudomonadati</taxon>
        <taxon>Pseudomonadota</taxon>
        <taxon>Gammaproteobacteria</taxon>
        <taxon>Oceanospirillales</taxon>
        <taxon>Pleioneaceae</taxon>
        <taxon>Aliikangiella</taxon>
    </lineage>
</organism>
<protein>
    <submittedName>
        <fullName evidence="1">Uncharacterized protein</fullName>
    </submittedName>
</protein>
<dbReference type="AlphaFoldDB" id="A0A545U071"/>
<dbReference type="OrthoDB" id="10002339at2"/>
<gene>
    <name evidence="1" type="ORF">FLL46_24150</name>
</gene>
<comment type="caution">
    <text evidence="1">The sequence shown here is derived from an EMBL/GenBank/DDBJ whole genome shotgun (WGS) entry which is preliminary data.</text>
</comment>
<proteinExistence type="predicted"/>
<evidence type="ECO:0000313" key="2">
    <source>
        <dbReference type="Proteomes" id="UP000315439"/>
    </source>
</evidence>
<dbReference type="EMBL" id="VIKS01000015">
    <property type="protein sequence ID" value="TQV82865.1"/>
    <property type="molecule type" value="Genomic_DNA"/>
</dbReference>
<sequence length="138" mass="16430">MIEIPAATDIRIPETRQRVMLALSKLHQRYKTDWKPEDVFAECVNGKAELFENKQGFIILKVNTNRFNLHKTLFIWILHSYQASNNVLAEERYFEWLKALAKDVNAKSIQFETYRAGYERILPKEWQTKMISYSWSVE</sequence>
<dbReference type="RefSeq" id="WP_142934553.1">
    <property type="nucleotide sequence ID" value="NZ_ML660171.1"/>
</dbReference>
<dbReference type="Proteomes" id="UP000315439">
    <property type="component" value="Unassembled WGS sequence"/>
</dbReference>
<keyword evidence="2" id="KW-1185">Reference proteome</keyword>
<name>A0A545U071_9GAMM</name>
<evidence type="ECO:0000313" key="1">
    <source>
        <dbReference type="EMBL" id="TQV82865.1"/>
    </source>
</evidence>
<accession>A0A545U071</accession>
<reference evidence="1 2" key="1">
    <citation type="submission" date="2019-07" db="EMBL/GenBank/DDBJ databases">
        <title>Draft genome for Aliikangiella sp. M105.</title>
        <authorList>
            <person name="Wang G."/>
        </authorList>
    </citation>
    <scope>NUCLEOTIDE SEQUENCE [LARGE SCALE GENOMIC DNA]</scope>
    <source>
        <strain evidence="1 2">M105</strain>
    </source>
</reference>